<dbReference type="EMBL" id="JANAVB010037020">
    <property type="protein sequence ID" value="KAJ6802690.1"/>
    <property type="molecule type" value="Genomic_DNA"/>
</dbReference>
<dbReference type="AlphaFoldDB" id="A0AAX6EFE1"/>
<evidence type="ECO:0000313" key="1">
    <source>
        <dbReference type="EMBL" id="KAJ6802690.1"/>
    </source>
</evidence>
<name>A0AAX6EFE1_IRIPA</name>
<comment type="caution">
    <text evidence="1">The sequence shown here is derived from an EMBL/GenBank/DDBJ whole genome shotgun (WGS) entry which is preliminary data.</text>
</comment>
<accession>A0AAX6EFE1</accession>
<dbReference type="Proteomes" id="UP001140949">
    <property type="component" value="Unassembled WGS sequence"/>
</dbReference>
<keyword evidence="2" id="KW-1185">Reference proteome</keyword>
<proteinExistence type="predicted"/>
<evidence type="ECO:0000313" key="2">
    <source>
        <dbReference type="Proteomes" id="UP001140949"/>
    </source>
</evidence>
<gene>
    <name evidence="1" type="ORF">M6B38_191070</name>
</gene>
<reference evidence="1" key="2">
    <citation type="submission" date="2023-04" db="EMBL/GenBank/DDBJ databases">
        <authorList>
            <person name="Bruccoleri R.E."/>
            <person name="Oakeley E.J."/>
            <person name="Faust A.-M."/>
            <person name="Dessus-Babus S."/>
            <person name="Altorfer M."/>
            <person name="Burckhardt D."/>
            <person name="Oertli M."/>
            <person name="Naumann U."/>
            <person name="Petersen F."/>
            <person name="Wong J."/>
        </authorList>
    </citation>
    <scope>NUCLEOTIDE SEQUENCE</scope>
    <source>
        <strain evidence="1">GSM-AAB239-AS_SAM_17_03QT</strain>
        <tissue evidence="1">Leaf</tissue>
    </source>
</reference>
<reference evidence="1" key="1">
    <citation type="journal article" date="2023" name="GigaByte">
        <title>Genome assembly of the bearded iris, Iris pallida Lam.</title>
        <authorList>
            <person name="Bruccoleri R.E."/>
            <person name="Oakeley E.J."/>
            <person name="Faust A.M.E."/>
            <person name="Altorfer M."/>
            <person name="Dessus-Babus S."/>
            <person name="Burckhardt D."/>
            <person name="Oertli M."/>
            <person name="Naumann U."/>
            <person name="Petersen F."/>
            <person name="Wong J."/>
        </authorList>
    </citation>
    <scope>NUCLEOTIDE SEQUENCE</scope>
    <source>
        <strain evidence="1">GSM-AAB239-AS_SAM_17_03QT</strain>
    </source>
</reference>
<sequence length="66" mass="7811">MNNATINTESIYKRSSILQSIIRTHDFDVFIKLNIDFIIKSRSHLETQIFLSLNNTKSLWNNQQQK</sequence>
<protein>
    <submittedName>
        <fullName evidence="1">Uncharacterized protein</fullName>
    </submittedName>
</protein>
<organism evidence="1 2">
    <name type="scientific">Iris pallida</name>
    <name type="common">Sweet iris</name>
    <dbReference type="NCBI Taxonomy" id="29817"/>
    <lineage>
        <taxon>Eukaryota</taxon>
        <taxon>Viridiplantae</taxon>
        <taxon>Streptophyta</taxon>
        <taxon>Embryophyta</taxon>
        <taxon>Tracheophyta</taxon>
        <taxon>Spermatophyta</taxon>
        <taxon>Magnoliopsida</taxon>
        <taxon>Liliopsida</taxon>
        <taxon>Asparagales</taxon>
        <taxon>Iridaceae</taxon>
        <taxon>Iridoideae</taxon>
        <taxon>Irideae</taxon>
        <taxon>Iris</taxon>
    </lineage>
</organism>